<feature type="domain" description="ACT" evidence="9">
    <location>
        <begin position="808"/>
        <end position="877"/>
    </location>
</feature>
<evidence type="ECO:0000259" key="9">
    <source>
        <dbReference type="PROSITE" id="PS51671"/>
    </source>
</evidence>
<feature type="compositionally biased region" description="Low complexity" evidence="8">
    <location>
        <begin position="8"/>
        <end position="22"/>
    </location>
</feature>
<dbReference type="NCBIfam" id="NF002837">
    <property type="entry name" value="PRK03059.1"/>
    <property type="match status" value="1"/>
</dbReference>
<reference evidence="11 12" key="1">
    <citation type="submission" date="2021-08" db="EMBL/GenBank/DDBJ databases">
        <authorList>
            <person name="Peeters C."/>
        </authorList>
    </citation>
    <scope>NUCLEOTIDE SEQUENCE [LARGE SCALE GENOMIC DNA]</scope>
    <source>
        <strain evidence="11 12">LMG 21510</strain>
    </source>
</reference>
<dbReference type="HAMAP" id="MF_00277">
    <property type="entry name" value="PII_uridylyl_transf"/>
    <property type="match status" value="1"/>
</dbReference>
<evidence type="ECO:0000256" key="5">
    <source>
        <dbReference type="ARBA" id="ARBA00022842"/>
    </source>
</evidence>
<dbReference type="SMART" id="SM00471">
    <property type="entry name" value="HDc"/>
    <property type="match status" value="1"/>
</dbReference>
<dbReference type="PIRSF" id="PIRSF006288">
    <property type="entry name" value="PII_uridyltransf"/>
    <property type="match status" value="1"/>
</dbReference>
<evidence type="ECO:0000313" key="11">
    <source>
        <dbReference type="EMBL" id="CAG9180966.1"/>
    </source>
</evidence>
<dbReference type="CDD" id="cd00077">
    <property type="entry name" value="HDc"/>
    <property type="match status" value="1"/>
</dbReference>
<keyword evidence="12" id="KW-1185">Reference proteome</keyword>
<keyword evidence="3" id="KW-0677">Repeat</keyword>
<proteinExistence type="inferred from homology"/>
<dbReference type="InterPro" id="IPR013546">
    <property type="entry name" value="PII_UdlTrfase/GS_AdlTrfase"/>
</dbReference>
<feature type="domain" description="HD" evidence="10">
    <location>
        <begin position="461"/>
        <end position="576"/>
    </location>
</feature>
<dbReference type="InterPro" id="IPR045865">
    <property type="entry name" value="ACT-like_dom_sf"/>
</dbReference>
<keyword evidence="6 7" id="KW-0511">Multifunctional enzyme</keyword>
<dbReference type="PROSITE" id="PS51831">
    <property type="entry name" value="HD"/>
    <property type="match status" value="1"/>
</dbReference>
<dbReference type="SUPFAM" id="SSF55021">
    <property type="entry name" value="ACT-like"/>
    <property type="match status" value="2"/>
</dbReference>
<comment type="catalytic activity">
    <reaction evidence="7">
        <text>[protein-PII]-L-tyrosine + UTP = [protein-PII]-uridylyl-L-tyrosine + diphosphate</text>
        <dbReference type="Rhea" id="RHEA:13673"/>
        <dbReference type="Rhea" id="RHEA-COMP:12147"/>
        <dbReference type="Rhea" id="RHEA-COMP:12148"/>
        <dbReference type="ChEBI" id="CHEBI:33019"/>
        <dbReference type="ChEBI" id="CHEBI:46398"/>
        <dbReference type="ChEBI" id="CHEBI:46858"/>
        <dbReference type="ChEBI" id="CHEBI:90602"/>
        <dbReference type="EC" id="2.7.7.59"/>
    </reaction>
</comment>
<dbReference type="EC" id="3.1.4.-" evidence="7"/>
<dbReference type="Pfam" id="PF01966">
    <property type="entry name" value="HD"/>
    <property type="match status" value="1"/>
</dbReference>
<evidence type="ECO:0000313" key="12">
    <source>
        <dbReference type="Proteomes" id="UP000721236"/>
    </source>
</evidence>
<comment type="caution">
    <text evidence="11">The sequence shown here is derived from an EMBL/GenBank/DDBJ whole genome shotgun (WGS) entry which is preliminary data.</text>
</comment>
<dbReference type="InterPro" id="IPR002912">
    <property type="entry name" value="ACT_dom"/>
</dbReference>
<comment type="cofactor">
    <cofactor evidence="7">
        <name>Mg(2+)</name>
        <dbReference type="ChEBI" id="CHEBI:18420"/>
    </cofactor>
</comment>
<dbReference type="SUPFAM" id="SSF81301">
    <property type="entry name" value="Nucleotidyltransferase"/>
    <property type="match status" value="1"/>
</dbReference>
<dbReference type="CDD" id="cd04899">
    <property type="entry name" value="ACT_ACR-UUR-like_2"/>
    <property type="match status" value="1"/>
</dbReference>
<gene>
    <name evidence="7 11" type="primary">glnD</name>
    <name evidence="11" type="ORF">LMG21510_04170</name>
</gene>
<organism evidence="11 12">
    <name type="scientific">Cupriavidus respiraculi</name>
    <dbReference type="NCBI Taxonomy" id="195930"/>
    <lineage>
        <taxon>Bacteria</taxon>
        <taxon>Pseudomonadati</taxon>
        <taxon>Pseudomonadota</taxon>
        <taxon>Betaproteobacteria</taxon>
        <taxon>Burkholderiales</taxon>
        <taxon>Burkholderiaceae</taxon>
        <taxon>Cupriavidus</taxon>
    </lineage>
</organism>
<dbReference type="EMBL" id="CAJZAH010000005">
    <property type="protein sequence ID" value="CAG9180966.1"/>
    <property type="molecule type" value="Genomic_DNA"/>
</dbReference>
<sequence>MAHPAVNAPTDAPQDAPPTTMDTTPELLLAARVRDRLKADKQRLFDAFKSGGPVGALLSRLSRAVDDALVQAWRGLDLPGDMALVAVGGYGRGELFPYSDVDVLLLLAAEPDQQTVSRLEKFIGLCWDLGLEIGSAVRTVEDCIREARQDVTIRTSLLEARLLTGNATLFAELRARYDAALDARAFFQAKLLEMRQRHAKYQDTPYSLEPNSKESPGGLRDLQVILWMTKAAGFGHSWKELLDKGLLTEREAVELARNERLLKTIRARLHLVAGRRQDVLVFDLQTALAEAFGYRQNNNKRASEQLMRRYYWAAKAVTQLNSVLLLNIEAMLFPCESAVTRQINERFVERQGMLEITSDDLYEREPHAILETFLVYERTPGVKGLSPRTLRGLYNARTVMNASWRRDPENRRLFLAIVQEPQGITHALRLMNQTSVLGRYLINFRRIVGQMQHDLFHVYTVDQHILMVVRNMRRFAIVEHTHEFPFCSQLMASFDKPWVLWVAALFHDIAKGRGGDHSKLGTADARRFCRQHGIAREDTNLIAWLVEHHLTMSHVAQKQDMTDPEVVHAFARVVGNERYLTALYLLTVADIRGTSPKVWNAWKGKLLEDLYRITLRVLGGARVDPHSLWAQRRDETISQLRLMTFDTALGEPLWAQLDVAFFLRHDARDIAWLTRHLYNKVDSPVPVVKARISPAGEGLQIAVYAKDQPDLFARICGYFERKSFSIQEAKIHTTRHGYALDTFQVTDPGITGDYRDIIALVEHELCERLQHAAPLPEAAQGRLSRQSRSFPIKPRVDLRPDERGQYYLLSLSANDRTGLLYAIARVLGEHRISVHTARINTLGERVEDMFLVDGSRLAADNRLQLQLEQDLLAALAI</sequence>
<dbReference type="GO" id="GO:0016779">
    <property type="term" value="F:nucleotidyltransferase activity"/>
    <property type="evidence" value="ECO:0007669"/>
    <property type="project" value="UniProtKB-KW"/>
</dbReference>
<dbReference type="Proteomes" id="UP000721236">
    <property type="component" value="Unassembled WGS sequence"/>
</dbReference>
<dbReference type="PANTHER" id="PTHR47320:SF1">
    <property type="entry name" value="BIFUNCTIONAL URIDYLYLTRANSFERASE_URIDYLYL-REMOVING ENZYME"/>
    <property type="match status" value="1"/>
</dbReference>
<evidence type="ECO:0000256" key="4">
    <source>
        <dbReference type="ARBA" id="ARBA00022801"/>
    </source>
</evidence>
<comment type="similarity">
    <text evidence="7">Belongs to the GlnD family.</text>
</comment>
<dbReference type="CDD" id="cd05401">
    <property type="entry name" value="NT_GlnE_GlnD_like"/>
    <property type="match status" value="1"/>
</dbReference>
<comment type="catalytic activity">
    <reaction evidence="7">
        <text>[protein-PII]-uridylyl-L-tyrosine + H2O = [protein-PII]-L-tyrosine + UMP + H(+)</text>
        <dbReference type="Rhea" id="RHEA:48600"/>
        <dbReference type="Rhea" id="RHEA-COMP:12147"/>
        <dbReference type="Rhea" id="RHEA-COMP:12148"/>
        <dbReference type="ChEBI" id="CHEBI:15377"/>
        <dbReference type="ChEBI" id="CHEBI:15378"/>
        <dbReference type="ChEBI" id="CHEBI:46858"/>
        <dbReference type="ChEBI" id="CHEBI:57865"/>
        <dbReference type="ChEBI" id="CHEBI:90602"/>
    </reaction>
</comment>
<dbReference type="InterPro" id="IPR003607">
    <property type="entry name" value="HD/PDEase_dom"/>
</dbReference>
<dbReference type="NCBIfam" id="TIGR01693">
    <property type="entry name" value="UTase_glnD"/>
    <property type="match status" value="1"/>
</dbReference>
<dbReference type="SUPFAM" id="SSF81593">
    <property type="entry name" value="Nucleotidyltransferase substrate binding subunit/domain"/>
    <property type="match status" value="1"/>
</dbReference>
<dbReference type="CDD" id="cd04900">
    <property type="entry name" value="ACT_UUR-like_1"/>
    <property type="match status" value="1"/>
</dbReference>
<feature type="domain" description="ACT" evidence="9">
    <location>
        <begin position="700"/>
        <end position="780"/>
    </location>
</feature>
<feature type="region of interest" description="Disordered" evidence="8">
    <location>
        <begin position="1"/>
        <end position="22"/>
    </location>
</feature>
<comment type="function">
    <text evidence="7">Modifies, by uridylylation and deuridylylation, the PII regulatory proteins (GlnB and homologs), in response to the nitrogen status of the cell that GlnD senses through the glutamine level. Under low glutamine levels, catalyzes the conversion of the PII proteins and UTP to PII-UMP and PPi, while under higher glutamine levels, GlnD hydrolyzes PII-UMP to PII and UMP (deuridylylation). Thus, controls uridylylation state and activity of the PII proteins, and plays an important role in the regulation of nitrogen metabolism.</text>
</comment>
<dbReference type="Pfam" id="PF01909">
    <property type="entry name" value="NTP_transf_2"/>
    <property type="match status" value="1"/>
</dbReference>
<evidence type="ECO:0000256" key="7">
    <source>
        <dbReference type="HAMAP-Rule" id="MF_00277"/>
    </source>
</evidence>
<dbReference type="Pfam" id="PF08335">
    <property type="entry name" value="GlnD_UR_UTase"/>
    <property type="match status" value="1"/>
</dbReference>
<feature type="region of interest" description="Uridylyltransferase" evidence="7">
    <location>
        <begin position="1"/>
        <end position="342"/>
    </location>
</feature>
<dbReference type="InterPro" id="IPR002934">
    <property type="entry name" value="Polymerase_NTP_transf_dom"/>
</dbReference>
<dbReference type="EC" id="2.7.7.59" evidence="7"/>
<evidence type="ECO:0000256" key="2">
    <source>
        <dbReference type="ARBA" id="ARBA00022695"/>
    </source>
</evidence>
<name>A0ABM8XL77_9BURK</name>
<dbReference type="PROSITE" id="PS51671">
    <property type="entry name" value="ACT"/>
    <property type="match status" value="2"/>
</dbReference>
<dbReference type="Gene3D" id="1.20.120.330">
    <property type="entry name" value="Nucleotidyltransferases domain 2"/>
    <property type="match status" value="1"/>
</dbReference>
<comment type="caution">
    <text evidence="7">Lacks conserved residue(s) required for the propagation of feature annotation.</text>
</comment>
<evidence type="ECO:0000256" key="1">
    <source>
        <dbReference type="ARBA" id="ARBA00022679"/>
    </source>
</evidence>
<dbReference type="Gene3D" id="1.10.3090.10">
    <property type="entry name" value="cca-adding enzyme, domain 2"/>
    <property type="match status" value="1"/>
</dbReference>
<evidence type="ECO:0000259" key="10">
    <source>
        <dbReference type="PROSITE" id="PS51831"/>
    </source>
</evidence>
<evidence type="ECO:0000256" key="8">
    <source>
        <dbReference type="SAM" id="MobiDB-lite"/>
    </source>
</evidence>
<keyword evidence="4 7" id="KW-0378">Hydrolase</keyword>
<dbReference type="InterPro" id="IPR010043">
    <property type="entry name" value="UTase/UR"/>
</dbReference>
<evidence type="ECO:0000256" key="3">
    <source>
        <dbReference type="ARBA" id="ARBA00022737"/>
    </source>
</evidence>
<keyword evidence="2 7" id="KW-0548">Nucleotidyltransferase</keyword>
<dbReference type="Gene3D" id="3.30.70.260">
    <property type="match status" value="1"/>
</dbReference>
<protein>
    <recommendedName>
        <fullName evidence="7">Bifunctional uridylyltransferase/uridylyl-removing enzyme</fullName>
        <shortName evidence="7">UTase/UR</shortName>
    </recommendedName>
    <alternativeName>
        <fullName evidence="7">Bifunctional [protein-PII] modification enzyme</fullName>
    </alternativeName>
    <alternativeName>
        <fullName evidence="7">Bifunctional nitrogen sensor protein</fullName>
    </alternativeName>
    <domain>
        <recommendedName>
            <fullName evidence="7">[Protein-PII] uridylyltransferase</fullName>
            <shortName evidence="7">PII uridylyltransferase</shortName>
            <shortName evidence="7">UTase</shortName>
            <ecNumber evidence="7">2.7.7.59</ecNumber>
        </recommendedName>
    </domain>
    <domain>
        <recommendedName>
            <fullName evidence="7">[Protein-PII]-UMP uridylyl-removing enzyme</fullName>
            <shortName evidence="7">UR</shortName>
            <ecNumber evidence="7">3.1.4.-</ecNumber>
        </recommendedName>
    </domain>
</protein>
<evidence type="ECO:0000256" key="6">
    <source>
        <dbReference type="ARBA" id="ARBA00023268"/>
    </source>
</evidence>
<keyword evidence="1 7" id="KW-0808">Transferase</keyword>
<dbReference type="SUPFAM" id="SSF109604">
    <property type="entry name" value="HD-domain/PDEase-like"/>
    <property type="match status" value="1"/>
</dbReference>
<dbReference type="PANTHER" id="PTHR47320">
    <property type="entry name" value="BIFUNCTIONAL URIDYLYLTRANSFERASE/URIDYLYL-REMOVING ENZYME"/>
    <property type="match status" value="1"/>
</dbReference>
<dbReference type="InterPro" id="IPR006674">
    <property type="entry name" value="HD_domain"/>
</dbReference>
<accession>A0ABM8XL77</accession>
<keyword evidence="5 7" id="KW-0460">Magnesium</keyword>
<dbReference type="InterPro" id="IPR043519">
    <property type="entry name" value="NT_sf"/>
</dbReference>
<comment type="domain">
    <text evidence="7">Has four distinct domains: an N-terminal nucleotidyltransferase (NT) domain responsible for UTase activity, a central HD domain that encodes UR activity, and two C-terminal ACT domains that seem to have a role in glutamine sensing.</text>
</comment>
<comment type="activity regulation">
    <text evidence="7">Uridylyltransferase (UTase) activity is inhibited by glutamine, while glutamine activates uridylyl-removing (UR) activity.</text>
</comment>